<gene>
    <name evidence="2" type="ORF">R1flu_018909</name>
</gene>
<dbReference type="EMBL" id="JBHFFA010000001">
    <property type="protein sequence ID" value="KAL2650781.1"/>
    <property type="molecule type" value="Genomic_DNA"/>
</dbReference>
<proteinExistence type="predicted"/>
<protein>
    <submittedName>
        <fullName evidence="2">Uncharacterized protein</fullName>
    </submittedName>
</protein>
<sequence length="77" mass="8434">MLTSVMEDLVEGDKLSETPGDDEESVKDTTEVKVTSPQVEGAMATLRHKGRPRKDKASPTGGNIWAKCKQDTQQFAQ</sequence>
<evidence type="ECO:0000256" key="1">
    <source>
        <dbReference type="SAM" id="MobiDB-lite"/>
    </source>
</evidence>
<name>A0ABD1ZJF9_9MARC</name>
<dbReference type="Proteomes" id="UP001605036">
    <property type="component" value="Unassembled WGS sequence"/>
</dbReference>
<keyword evidence="3" id="KW-1185">Reference proteome</keyword>
<dbReference type="AlphaFoldDB" id="A0ABD1ZJF9"/>
<organism evidence="2 3">
    <name type="scientific">Riccia fluitans</name>
    <dbReference type="NCBI Taxonomy" id="41844"/>
    <lineage>
        <taxon>Eukaryota</taxon>
        <taxon>Viridiplantae</taxon>
        <taxon>Streptophyta</taxon>
        <taxon>Embryophyta</taxon>
        <taxon>Marchantiophyta</taxon>
        <taxon>Marchantiopsida</taxon>
        <taxon>Marchantiidae</taxon>
        <taxon>Marchantiales</taxon>
        <taxon>Ricciaceae</taxon>
        <taxon>Riccia</taxon>
    </lineage>
</organism>
<evidence type="ECO:0000313" key="2">
    <source>
        <dbReference type="EMBL" id="KAL2650781.1"/>
    </source>
</evidence>
<accession>A0ABD1ZJF9</accession>
<comment type="caution">
    <text evidence="2">The sequence shown here is derived from an EMBL/GenBank/DDBJ whole genome shotgun (WGS) entry which is preliminary data.</text>
</comment>
<evidence type="ECO:0000313" key="3">
    <source>
        <dbReference type="Proteomes" id="UP001605036"/>
    </source>
</evidence>
<reference evidence="2 3" key="1">
    <citation type="submission" date="2024-09" db="EMBL/GenBank/DDBJ databases">
        <title>Chromosome-scale assembly of Riccia fluitans.</title>
        <authorList>
            <person name="Paukszto L."/>
            <person name="Sawicki J."/>
            <person name="Karawczyk K."/>
            <person name="Piernik-Szablinska J."/>
            <person name="Szczecinska M."/>
            <person name="Mazdziarz M."/>
        </authorList>
    </citation>
    <scope>NUCLEOTIDE SEQUENCE [LARGE SCALE GENOMIC DNA]</scope>
    <source>
        <strain evidence="2">Rf_01</strain>
        <tissue evidence="2">Aerial parts of the thallus</tissue>
    </source>
</reference>
<feature type="region of interest" description="Disordered" evidence="1">
    <location>
        <begin position="1"/>
        <end position="77"/>
    </location>
</feature>